<dbReference type="KEGG" id="adg:Adeg_2171"/>
<dbReference type="AlphaFoldDB" id="C9RDH7"/>
<organism evidence="2 3">
    <name type="scientific">Ammonifex degensii (strain DSM 10501 / KC4)</name>
    <dbReference type="NCBI Taxonomy" id="429009"/>
    <lineage>
        <taxon>Bacteria</taxon>
        <taxon>Bacillati</taxon>
        <taxon>Bacillota</taxon>
        <taxon>Clostridia</taxon>
        <taxon>Thermoanaerobacterales</taxon>
        <taxon>Thermoanaerobacteraceae</taxon>
        <taxon>Ammonifex</taxon>
    </lineage>
</organism>
<keyword evidence="3" id="KW-1185">Reference proteome</keyword>
<reference evidence="2 3" key="1">
    <citation type="submission" date="2009-10" db="EMBL/GenBank/DDBJ databases">
        <title>Complete sequence of plasmid of Ammonifex degensii KC4.</title>
        <authorList>
            <consortium name="US DOE Joint Genome Institute"/>
            <person name="Kerfeld C."/>
            <person name="Goodner B."/>
            <person name="Huber H."/>
            <person name="Stetter K."/>
            <person name="Lucas S."/>
            <person name="Copeland A."/>
            <person name="Lapidus A."/>
            <person name="Glavina del Rio T."/>
            <person name="Dalin E."/>
            <person name="Tice H."/>
            <person name="Bruce D."/>
            <person name="Goodwin L."/>
            <person name="Pitluck S."/>
            <person name="Saunders E."/>
            <person name="Brettin T."/>
            <person name="Detter J.C."/>
            <person name="Han C."/>
            <person name="Larimer F."/>
            <person name="Land M."/>
            <person name="Hauser L."/>
            <person name="Kyrpides N."/>
            <person name="Ovchinnikova G."/>
            <person name="Richardson P."/>
        </authorList>
    </citation>
    <scope>NUCLEOTIDE SEQUENCE [LARGE SCALE GENOMIC DNA]</scope>
    <source>
        <strain evidence="3">DSM 10501 / KC4</strain>
        <plasmid evidence="2 3">pADEG01</plasmid>
    </source>
</reference>
<keyword evidence="2" id="KW-0614">Plasmid</keyword>
<dbReference type="EMBL" id="CP001786">
    <property type="protein sequence ID" value="ACX53248.1"/>
    <property type="molecule type" value="Genomic_DNA"/>
</dbReference>
<geneLocation type="plasmid" evidence="2 3">
    <name>pADEG01</name>
</geneLocation>
<name>C9RDH7_AMMDK</name>
<feature type="region of interest" description="Disordered" evidence="1">
    <location>
        <begin position="197"/>
        <end position="216"/>
    </location>
</feature>
<evidence type="ECO:0000313" key="3">
    <source>
        <dbReference type="Proteomes" id="UP000002620"/>
    </source>
</evidence>
<evidence type="ECO:0000313" key="2">
    <source>
        <dbReference type="EMBL" id="ACX53248.1"/>
    </source>
</evidence>
<feature type="compositionally biased region" description="Basic and acidic residues" evidence="1">
    <location>
        <begin position="204"/>
        <end position="216"/>
    </location>
</feature>
<evidence type="ECO:0000256" key="1">
    <source>
        <dbReference type="SAM" id="MobiDB-lite"/>
    </source>
</evidence>
<sequence>MRVYFPVGQSEVLEISWGDEKHEVTIAPPDGGLDLSPFRIPPRAPFTVSKAGGRLLTTTKEDLCVLDSTVELVRSSLCLDIQVGEESLYPVSPTTTFYADDIQMVVFAELAGVCRPLPMLVSWWYRKRPYFVTVGEIPPLPQESETTSLVRSCAFGFFIDPALPKGTWEVRLDLPTGRNLCRIEVRLLEGKRPHLGESGTLFRPKPEGGRMLDELG</sequence>
<dbReference type="OrthoDB" id="9823343at2"/>
<proteinExistence type="predicted"/>
<accession>C9RDH7</accession>
<protein>
    <submittedName>
        <fullName evidence="2">Uncharacterized protein</fullName>
    </submittedName>
</protein>
<dbReference type="Proteomes" id="UP000002620">
    <property type="component" value="Plasmid pADEG01"/>
</dbReference>
<dbReference type="RefSeq" id="WP_012818253.1">
    <property type="nucleotide sequence ID" value="NC_013386.1"/>
</dbReference>
<dbReference type="HOGENOM" id="CLU_1275494_0_0_9"/>
<gene>
    <name evidence="2" type="ORF">Adeg_2171</name>
</gene>